<feature type="transmembrane region" description="Helical" evidence="10">
    <location>
        <begin position="177"/>
        <end position="198"/>
    </location>
</feature>
<feature type="transmembrane region" description="Helical" evidence="10">
    <location>
        <begin position="6"/>
        <end position="25"/>
    </location>
</feature>
<evidence type="ECO:0000256" key="9">
    <source>
        <dbReference type="ARBA" id="ARBA00023136"/>
    </source>
</evidence>
<keyword evidence="3" id="KW-0813">Transport</keyword>
<feature type="transmembrane region" description="Helical" evidence="10">
    <location>
        <begin position="37"/>
        <end position="58"/>
    </location>
</feature>
<evidence type="ECO:0000256" key="6">
    <source>
        <dbReference type="ARBA" id="ARBA00022692"/>
    </source>
</evidence>
<evidence type="ECO:0000256" key="10">
    <source>
        <dbReference type="SAM" id="Phobius"/>
    </source>
</evidence>
<dbReference type="AlphaFoldDB" id="A0AAU9K5V7"/>
<keyword evidence="4" id="KW-1003">Cell membrane</keyword>
<feature type="transmembrane region" description="Helical" evidence="10">
    <location>
        <begin position="64"/>
        <end position="85"/>
    </location>
</feature>
<keyword evidence="7" id="KW-0677">Repeat</keyword>
<dbReference type="EMBL" id="CAJZBQ010000057">
    <property type="protein sequence ID" value="CAG9333844.1"/>
    <property type="molecule type" value="Genomic_DNA"/>
</dbReference>
<dbReference type="PANTHER" id="PTHR10791">
    <property type="entry name" value="RAG1-ACTIVATING PROTEIN 1"/>
    <property type="match status" value="1"/>
</dbReference>
<gene>
    <name evidence="11" type="ORF">BSTOLATCC_MIC59654</name>
</gene>
<evidence type="ECO:0000313" key="11">
    <source>
        <dbReference type="EMBL" id="CAG9333844.1"/>
    </source>
</evidence>
<dbReference type="Gene3D" id="1.20.1280.290">
    <property type="match status" value="2"/>
</dbReference>
<accession>A0AAU9K5V7</accession>
<evidence type="ECO:0000256" key="3">
    <source>
        <dbReference type="ARBA" id="ARBA00022448"/>
    </source>
</evidence>
<evidence type="ECO:0000256" key="7">
    <source>
        <dbReference type="ARBA" id="ARBA00022737"/>
    </source>
</evidence>
<sequence length="231" mass="26420">MSELMPIIFSSFGIGICFCLNLTPIPSLIKASKSKNLTAISHLYLIVSAFNYMSWIIYSLKMNLIGNLVNNCVCYCLDMSWVIIYHRIKGNLLSFLPLFLISTFSVEIAIYLLCPGFVMGIIALSFSICLYAAPIEQLKYVFKLKSHHYIDIYVIPALMLNAAAWICYGFSVNDWFVISPNFPGLLFSLFQMITYFWARGNIRCPFFEWIYTKSGKEHLVTEEDSSKNPQV</sequence>
<dbReference type="InterPro" id="IPR004316">
    <property type="entry name" value="SWEET_rpt"/>
</dbReference>
<dbReference type="Pfam" id="PF03083">
    <property type="entry name" value="MtN3_slv"/>
    <property type="match status" value="1"/>
</dbReference>
<keyword evidence="9 10" id="KW-0472">Membrane</keyword>
<dbReference type="GO" id="GO:0005886">
    <property type="term" value="C:plasma membrane"/>
    <property type="evidence" value="ECO:0007669"/>
    <property type="project" value="UniProtKB-SubCell"/>
</dbReference>
<proteinExistence type="inferred from homology"/>
<name>A0AAU9K5V7_9CILI</name>
<evidence type="ECO:0000256" key="8">
    <source>
        <dbReference type="ARBA" id="ARBA00022989"/>
    </source>
</evidence>
<organism evidence="11 12">
    <name type="scientific">Blepharisma stoltei</name>
    <dbReference type="NCBI Taxonomy" id="1481888"/>
    <lineage>
        <taxon>Eukaryota</taxon>
        <taxon>Sar</taxon>
        <taxon>Alveolata</taxon>
        <taxon>Ciliophora</taxon>
        <taxon>Postciliodesmatophora</taxon>
        <taxon>Heterotrichea</taxon>
        <taxon>Heterotrichida</taxon>
        <taxon>Blepharismidae</taxon>
        <taxon>Blepharisma</taxon>
    </lineage>
</organism>
<evidence type="ECO:0008006" key="13">
    <source>
        <dbReference type="Google" id="ProtNLM"/>
    </source>
</evidence>
<reference evidence="11" key="1">
    <citation type="submission" date="2021-09" db="EMBL/GenBank/DDBJ databases">
        <authorList>
            <consortium name="AG Swart"/>
            <person name="Singh M."/>
            <person name="Singh A."/>
            <person name="Seah K."/>
            <person name="Emmerich C."/>
        </authorList>
    </citation>
    <scope>NUCLEOTIDE SEQUENCE</scope>
    <source>
        <strain evidence="11">ATCC30299</strain>
    </source>
</reference>
<feature type="transmembrane region" description="Helical" evidence="10">
    <location>
        <begin position="150"/>
        <end position="171"/>
    </location>
</feature>
<feature type="transmembrane region" description="Helical" evidence="10">
    <location>
        <begin position="117"/>
        <end position="138"/>
    </location>
</feature>
<keyword evidence="12" id="KW-1185">Reference proteome</keyword>
<dbReference type="InterPro" id="IPR047664">
    <property type="entry name" value="SWEET"/>
</dbReference>
<keyword evidence="8 10" id="KW-1133">Transmembrane helix</keyword>
<dbReference type="FunFam" id="1.20.1280.290:FF:000007">
    <property type="entry name" value="Bidirectional sugar transporter SWEET7"/>
    <property type="match status" value="1"/>
</dbReference>
<keyword evidence="6 10" id="KW-0812">Transmembrane</keyword>
<evidence type="ECO:0000256" key="1">
    <source>
        <dbReference type="ARBA" id="ARBA00004651"/>
    </source>
</evidence>
<dbReference type="GO" id="GO:0051119">
    <property type="term" value="F:sugar transmembrane transporter activity"/>
    <property type="evidence" value="ECO:0007669"/>
    <property type="project" value="InterPro"/>
</dbReference>
<evidence type="ECO:0000313" key="12">
    <source>
        <dbReference type="Proteomes" id="UP001162131"/>
    </source>
</evidence>
<protein>
    <recommendedName>
        <fullName evidence="13">Sugar transporter SWEET</fullName>
    </recommendedName>
</protein>
<keyword evidence="5" id="KW-0762">Sugar transport</keyword>
<evidence type="ECO:0000256" key="4">
    <source>
        <dbReference type="ARBA" id="ARBA00022475"/>
    </source>
</evidence>
<dbReference type="PANTHER" id="PTHR10791:SF30">
    <property type="entry name" value="SUGAR TRANSPORTER SWEET1"/>
    <property type="match status" value="1"/>
</dbReference>
<comment type="similarity">
    <text evidence="2">Belongs to the SWEET sugar transporter family.</text>
</comment>
<dbReference type="Proteomes" id="UP001162131">
    <property type="component" value="Unassembled WGS sequence"/>
</dbReference>
<comment type="caution">
    <text evidence="11">The sequence shown here is derived from an EMBL/GenBank/DDBJ whole genome shotgun (WGS) entry which is preliminary data.</text>
</comment>
<comment type="subcellular location">
    <subcellularLocation>
        <location evidence="1">Cell membrane</location>
        <topology evidence="1">Multi-pass membrane protein</topology>
    </subcellularLocation>
</comment>
<evidence type="ECO:0000256" key="5">
    <source>
        <dbReference type="ARBA" id="ARBA00022597"/>
    </source>
</evidence>
<evidence type="ECO:0000256" key="2">
    <source>
        <dbReference type="ARBA" id="ARBA00007809"/>
    </source>
</evidence>